<keyword evidence="6" id="KW-0206">Cytoskeleton</keyword>
<dbReference type="STRING" id="318479.A0A3P7Q8P9"/>
<dbReference type="Pfam" id="PF12317">
    <property type="entry name" value="IFT46_B_C"/>
    <property type="match status" value="1"/>
</dbReference>
<evidence type="ECO:0000256" key="2">
    <source>
        <dbReference type="ARBA" id="ARBA00007700"/>
    </source>
</evidence>
<organism evidence="9 10">
    <name type="scientific">Dracunculus medinensis</name>
    <name type="common">Guinea worm</name>
    <dbReference type="NCBI Taxonomy" id="318479"/>
    <lineage>
        <taxon>Eukaryota</taxon>
        <taxon>Metazoa</taxon>
        <taxon>Ecdysozoa</taxon>
        <taxon>Nematoda</taxon>
        <taxon>Chromadorea</taxon>
        <taxon>Rhabditida</taxon>
        <taxon>Spirurina</taxon>
        <taxon>Dracunculoidea</taxon>
        <taxon>Dracunculidae</taxon>
        <taxon>Dracunculus</taxon>
    </lineage>
</organism>
<proteinExistence type="inferred from homology"/>
<keyword evidence="7" id="KW-0966">Cell projection</keyword>
<dbReference type="PANTHER" id="PTHR13376">
    <property type="entry name" value="INTRAFLAGELLAR TRANSPORT PROTEIN 46 HOMOLOG"/>
    <property type="match status" value="1"/>
</dbReference>
<dbReference type="GO" id="GO:0005815">
    <property type="term" value="C:microtubule organizing center"/>
    <property type="evidence" value="ECO:0007669"/>
    <property type="project" value="TreeGrafter"/>
</dbReference>
<feature type="transmembrane region" description="Helical" evidence="8">
    <location>
        <begin position="6"/>
        <end position="29"/>
    </location>
</feature>
<dbReference type="OrthoDB" id="2119217at2759"/>
<evidence type="ECO:0000256" key="1">
    <source>
        <dbReference type="ARBA" id="ARBA00004120"/>
    </source>
</evidence>
<dbReference type="InterPro" id="IPR022088">
    <property type="entry name" value="Intraflagellar_transp_cmplxB"/>
</dbReference>
<dbReference type="EMBL" id="UYYG01001172">
    <property type="protein sequence ID" value="VDN58818.1"/>
    <property type="molecule type" value="Genomic_DNA"/>
</dbReference>
<evidence type="ECO:0000256" key="4">
    <source>
        <dbReference type="ARBA" id="ARBA00022490"/>
    </source>
</evidence>
<dbReference type="PANTHER" id="PTHR13376:SF0">
    <property type="entry name" value="INTRAFLAGELLAR TRANSPORT PROTEIN 46 HOMOLOG"/>
    <property type="match status" value="1"/>
</dbReference>
<comment type="similarity">
    <text evidence="2">Belongs to the IFT46 family.</text>
</comment>
<dbReference type="Proteomes" id="UP000274756">
    <property type="component" value="Unassembled WGS sequence"/>
</dbReference>
<keyword evidence="10" id="KW-1185">Reference proteome</keyword>
<dbReference type="GO" id="GO:0031514">
    <property type="term" value="C:motile cilium"/>
    <property type="evidence" value="ECO:0007669"/>
    <property type="project" value="TreeGrafter"/>
</dbReference>
<reference evidence="9 10" key="1">
    <citation type="submission" date="2018-11" db="EMBL/GenBank/DDBJ databases">
        <authorList>
            <consortium name="Pathogen Informatics"/>
        </authorList>
    </citation>
    <scope>NUCLEOTIDE SEQUENCE [LARGE SCALE GENOMIC DNA]</scope>
</reference>
<accession>A0A3P7Q8P9</accession>
<evidence type="ECO:0000256" key="6">
    <source>
        <dbReference type="ARBA" id="ARBA00023212"/>
    </source>
</evidence>
<evidence type="ECO:0000313" key="10">
    <source>
        <dbReference type="Proteomes" id="UP000274756"/>
    </source>
</evidence>
<keyword evidence="8" id="KW-1133">Transmembrane helix</keyword>
<keyword evidence="5" id="KW-0969">Cilium</keyword>
<keyword evidence="4" id="KW-0963">Cytoplasm</keyword>
<keyword evidence="8" id="KW-0472">Membrane</keyword>
<keyword evidence="8" id="KW-0812">Transmembrane</keyword>
<protein>
    <recommendedName>
        <fullName evidence="3">Intraflagellar transport protein 46 homolog</fullName>
    </recommendedName>
</protein>
<name>A0A3P7Q8P9_DRAME</name>
<evidence type="ECO:0000256" key="8">
    <source>
        <dbReference type="SAM" id="Phobius"/>
    </source>
</evidence>
<evidence type="ECO:0000256" key="7">
    <source>
        <dbReference type="ARBA" id="ARBA00023273"/>
    </source>
</evidence>
<dbReference type="GO" id="GO:0060271">
    <property type="term" value="P:cilium assembly"/>
    <property type="evidence" value="ECO:0007669"/>
    <property type="project" value="TreeGrafter"/>
</dbReference>
<dbReference type="GO" id="GO:0030992">
    <property type="term" value="C:intraciliary transport particle B"/>
    <property type="evidence" value="ECO:0007669"/>
    <property type="project" value="TreeGrafter"/>
</dbReference>
<evidence type="ECO:0000313" key="9">
    <source>
        <dbReference type="EMBL" id="VDN58818.1"/>
    </source>
</evidence>
<sequence>MLFYFIFIQTFFNYNLLSIYSLITIYYQFIINLESKLSKSSIDDIEIFEYINAYKPENIEIKFLLKPFLLDYIPAIGDVDTFIKIPRPDGDNLGLTVLDEPAIQQSDPTIVGMQLRNECKEIKTETLVKKLDRGDKNGAEIERWIENIKELHRSKPPDSVTYTKIMPDIEKLMQEWPNELEELLKSERLPSASLDVSLEEYTDICLSLLDIPVYKSRIESLHVLFTLFAEFRNSQHFRNLAENNLMNMNMNEVGAERLEL</sequence>
<dbReference type="AlphaFoldDB" id="A0A3P7Q8P9"/>
<gene>
    <name evidence="9" type="ORF">DME_LOCUS8791</name>
</gene>
<evidence type="ECO:0000256" key="5">
    <source>
        <dbReference type="ARBA" id="ARBA00023069"/>
    </source>
</evidence>
<evidence type="ECO:0000256" key="3">
    <source>
        <dbReference type="ARBA" id="ARBA00017206"/>
    </source>
</evidence>
<dbReference type="GO" id="GO:0042073">
    <property type="term" value="P:intraciliary transport"/>
    <property type="evidence" value="ECO:0007669"/>
    <property type="project" value="InterPro"/>
</dbReference>
<comment type="subcellular location">
    <subcellularLocation>
        <location evidence="1">Cytoplasm</location>
        <location evidence="1">Cytoskeleton</location>
        <location evidence="1">Cilium basal body</location>
    </subcellularLocation>
</comment>